<dbReference type="RefSeq" id="WP_220589714.1">
    <property type="nucleotide sequence ID" value="NZ_RKLQ01000004.1"/>
</dbReference>
<evidence type="ECO:0000313" key="7">
    <source>
        <dbReference type="EMBL" id="MBX0305481.1"/>
    </source>
</evidence>
<keyword evidence="5" id="KW-0949">S-adenosyl-L-methionine</keyword>
<name>A0A8J7YPD9_9EURY</name>
<comment type="catalytic activity">
    <reaction evidence="6">
        <text>a 2'-deoxyadenosine in DNA + S-adenosyl-L-methionine = an N(6)-methyl-2'-deoxyadenosine in DNA + S-adenosyl-L-homocysteine + H(+)</text>
        <dbReference type="Rhea" id="RHEA:15197"/>
        <dbReference type="Rhea" id="RHEA-COMP:12418"/>
        <dbReference type="Rhea" id="RHEA-COMP:12419"/>
        <dbReference type="ChEBI" id="CHEBI:15378"/>
        <dbReference type="ChEBI" id="CHEBI:57856"/>
        <dbReference type="ChEBI" id="CHEBI:59789"/>
        <dbReference type="ChEBI" id="CHEBI:90615"/>
        <dbReference type="ChEBI" id="CHEBI:90616"/>
        <dbReference type="EC" id="2.1.1.72"/>
    </reaction>
</comment>
<dbReference type="Proteomes" id="UP000783863">
    <property type="component" value="Unassembled WGS sequence"/>
</dbReference>
<sequence length="370" mass="43440">MAPLVRADTSSADIKIAGKNRDIAKFPSTRYQGSKNKIIDWIWDCLSDYSFDSVLDGFGGTGVFSYKAKTEGLRADYNDFLRFNHQVGTAIIENDATRVDHQTVDELFRFDQPAEAYPTTVRDEFEGLYFTDEENEWLDKFRSNIDRIIDEPYKKAIVFAALSQACLVKRPYNLFHRANLNMRTRDVERSFGNKTTWEKPFEKLVRKFIVEYNSAVFANPYDHRAYNRDIISWKSPPETDLVYFDPPYYVRDRSQPVSNYKLYYHFLDGYIDYDNWADKINRSLKTKRLKHSREPWNDPELILDAFHTIFNRFSDRHIALSYNTEAAPLPETVEDTLAEYKRNVTTYRLNHQYALSENDSDEELLIVGSD</sequence>
<dbReference type="PRINTS" id="PR00505">
    <property type="entry name" value="D12N6MTFRASE"/>
</dbReference>
<dbReference type="InterPro" id="IPR002052">
    <property type="entry name" value="DNA_methylase_N6_adenine_CS"/>
</dbReference>
<dbReference type="InterPro" id="IPR023095">
    <property type="entry name" value="Ade_MeTrfase_dom_2"/>
</dbReference>
<keyword evidence="8" id="KW-1185">Reference proteome</keyword>
<keyword evidence="4" id="KW-0808">Transferase</keyword>
<dbReference type="GO" id="GO:0003676">
    <property type="term" value="F:nucleic acid binding"/>
    <property type="evidence" value="ECO:0007669"/>
    <property type="project" value="InterPro"/>
</dbReference>
<dbReference type="Gene3D" id="1.10.1020.10">
    <property type="entry name" value="Adenine-specific Methyltransferase, Domain 2"/>
    <property type="match status" value="1"/>
</dbReference>
<dbReference type="EC" id="2.1.1.72" evidence="2"/>
<evidence type="ECO:0000256" key="2">
    <source>
        <dbReference type="ARBA" id="ARBA00011900"/>
    </source>
</evidence>
<organism evidence="7 8">
    <name type="scientific">Haloarcula salinisoli</name>
    <dbReference type="NCBI Taxonomy" id="2487746"/>
    <lineage>
        <taxon>Archaea</taxon>
        <taxon>Methanobacteriati</taxon>
        <taxon>Methanobacteriota</taxon>
        <taxon>Stenosarchaea group</taxon>
        <taxon>Halobacteria</taxon>
        <taxon>Halobacteriales</taxon>
        <taxon>Haloarculaceae</taxon>
        <taxon>Haloarcula</taxon>
    </lineage>
</organism>
<evidence type="ECO:0000256" key="5">
    <source>
        <dbReference type="ARBA" id="ARBA00022691"/>
    </source>
</evidence>
<keyword evidence="3 7" id="KW-0489">Methyltransferase</keyword>
<dbReference type="InterPro" id="IPR012327">
    <property type="entry name" value="MeTrfase_D12"/>
</dbReference>
<dbReference type="GO" id="GO:0032259">
    <property type="term" value="P:methylation"/>
    <property type="evidence" value="ECO:0007669"/>
    <property type="project" value="UniProtKB-KW"/>
</dbReference>
<dbReference type="AlphaFoldDB" id="A0A8J7YPD9"/>
<dbReference type="PROSITE" id="PS00092">
    <property type="entry name" value="N6_MTASE"/>
    <property type="match status" value="1"/>
</dbReference>
<dbReference type="SUPFAM" id="SSF53335">
    <property type="entry name" value="S-adenosyl-L-methionine-dependent methyltransferases"/>
    <property type="match status" value="1"/>
</dbReference>
<comment type="similarity">
    <text evidence="1">Belongs to the N(4)/N(6)-methyltransferase family.</text>
</comment>
<dbReference type="Pfam" id="PF02086">
    <property type="entry name" value="MethyltransfD12"/>
    <property type="match status" value="1"/>
</dbReference>
<dbReference type="InterPro" id="IPR029063">
    <property type="entry name" value="SAM-dependent_MTases_sf"/>
</dbReference>
<evidence type="ECO:0000256" key="4">
    <source>
        <dbReference type="ARBA" id="ARBA00022679"/>
    </source>
</evidence>
<evidence type="ECO:0000256" key="3">
    <source>
        <dbReference type="ARBA" id="ARBA00022603"/>
    </source>
</evidence>
<comment type="caution">
    <text evidence="7">The sequence shown here is derived from an EMBL/GenBank/DDBJ whole genome shotgun (WGS) entry which is preliminary data.</text>
</comment>
<evidence type="ECO:0000256" key="1">
    <source>
        <dbReference type="ARBA" id="ARBA00006594"/>
    </source>
</evidence>
<dbReference type="GO" id="GO:0009307">
    <property type="term" value="P:DNA restriction-modification system"/>
    <property type="evidence" value="ECO:0007669"/>
    <property type="project" value="InterPro"/>
</dbReference>
<proteinExistence type="inferred from homology"/>
<protein>
    <recommendedName>
        <fullName evidence="2">site-specific DNA-methyltransferase (adenine-specific)</fullName>
        <ecNumber evidence="2">2.1.1.72</ecNumber>
    </recommendedName>
</protein>
<evidence type="ECO:0000256" key="6">
    <source>
        <dbReference type="ARBA" id="ARBA00047942"/>
    </source>
</evidence>
<dbReference type="Gene3D" id="3.40.50.150">
    <property type="entry name" value="Vaccinia Virus protein VP39"/>
    <property type="match status" value="1"/>
</dbReference>
<reference evidence="7" key="1">
    <citation type="submission" date="2021-06" db="EMBL/GenBank/DDBJ databases">
        <title>Halomicroarcula sp. F24A a new haloarchaeum isolated from saline soil.</title>
        <authorList>
            <person name="Duran-Viseras A."/>
            <person name="Sanchez-Porro C."/>
            <person name="Ventosa A."/>
        </authorList>
    </citation>
    <scope>NUCLEOTIDE SEQUENCE</scope>
    <source>
        <strain evidence="7">F24A</strain>
    </source>
</reference>
<evidence type="ECO:0000313" key="8">
    <source>
        <dbReference type="Proteomes" id="UP000783863"/>
    </source>
</evidence>
<gene>
    <name evidence="7" type="ORF">EGD98_17615</name>
</gene>
<dbReference type="GO" id="GO:0009007">
    <property type="term" value="F:site-specific DNA-methyltransferase (adenine-specific) activity"/>
    <property type="evidence" value="ECO:0007669"/>
    <property type="project" value="UniProtKB-EC"/>
</dbReference>
<dbReference type="EMBL" id="RKLQ01000004">
    <property type="protein sequence ID" value="MBX0305481.1"/>
    <property type="molecule type" value="Genomic_DNA"/>
</dbReference>
<accession>A0A8J7YPD9</accession>